<dbReference type="InterPro" id="IPR036910">
    <property type="entry name" value="HMG_box_dom_sf"/>
</dbReference>
<proteinExistence type="predicted"/>
<reference evidence="2" key="1">
    <citation type="journal article" date="2015" name="Nature">
        <title>Complex archaea that bridge the gap between prokaryotes and eukaryotes.</title>
        <authorList>
            <person name="Spang A."/>
            <person name="Saw J.H."/>
            <person name="Jorgensen S.L."/>
            <person name="Zaremba-Niedzwiedzka K."/>
            <person name="Martijn J."/>
            <person name="Lind A.E."/>
            <person name="van Eijk R."/>
            <person name="Schleper C."/>
            <person name="Guy L."/>
            <person name="Ettema T.J."/>
        </authorList>
    </citation>
    <scope>NUCLEOTIDE SEQUENCE</scope>
</reference>
<accession>A0A0F9T2S7</accession>
<organism evidence="2">
    <name type="scientific">marine sediment metagenome</name>
    <dbReference type="NCBI Taxonomy" id="412755"/>
    <lineage>
        <taxon>unclassified sequences</taxon>
        <taxon>metagenomes</taxon>
        <taxon>ecological metagenomes</taxon>
    </lineage>
</organism>
<name>A0A0F9T2S7_9ZZZZ</name>
<comment type="caution">
    <text evidence="2">The sequence shown here is derived from an EMBL/GenBank/DDBJ whole genome shotgun (WGS) entry which is preliminary data.</text>
</comment>
<evidence type="ECO:0000256" key="1">
    <source>
        <dbReference type="SAM" id="MobiDB-lite"/>
    </source>
</evidence>
<gene>
    <name evidence="2" type="ORF">LCGC14_0704680</name>
</gene>
<dbReference type="CDD" id="cd00084">
    <property type="entry name" value="HMG-box_SF"/>
    <property type="match status" value="1"/>
</dbReference>
<sequence>MSQNEVRQKILDLLKDSIKTNPNPRDAFTVGRGKNSEGQNLSGGLDFGLQKGLTQDQVGIESWLSNRIDDFISEKGSGELRIDDLSRSFMNYMIAILGNLGEITITGSGKNNEKQRLILKVVAVERISTDEKKSTTFPAKLVGSQGDKKLEIDNSKVLSTAGSGGPGSGRRKGSKASSKRKKGKPSAWINFVKETSKQKNISFREALKVAGPFWKKMSVAEKNQFK</sequence>
<protein>
    <submittedName>
        <fullName evidence="2">Uncharacterized protein</fullName>
    </submittedName>
</protein>
<feature type="compositionally biased region" description="Basic residues" evidence="1">
    <location>
        <begin position="169"/>
        <end position="184"/>
    </location>
</feature>
<dbReference type="SUPFAM" id="SSF47095">
    <property type="entry name" value="HMG-box"/>
    <property type="match status" value="1"/>
</dbReference>
<evidence type="ECO:0000313" key="2">
    <source>
        <dbReference type="EMBL" id="KKN43286.1"/>
    </source>
</evidence>
<dbReference type="AlphaFoldDB" id="A0A0F9T2S7"/>
<dbReference type="EMBL" id="LAZR01001521">
    <property type="protein sequence ID" value="KKN43286.1"/>
    <property type="molecule type" value="Genomic_DNA"/>
</dbReference>
<dbReference type="Gene3D" id="1.10.30.10">
    <property type="entry name" value="High mobility group box domain"/>
    <property type="match status" value="1"/>
</dbReference>
<feature type="region of interest" description="Disordered" evidence="1">
    <location>
        <begin position="157"/>
        <end position="189"/>
    </location>
</feature>